<name>A0ABV5KW46_9BACL</name>
<sequence length="349" mass="37273">MNARVLILALLVLAVGCSNGENAPEPAAVPNTGVANTEETLPANDASPSDNDAEQEAPSNDANSIGGNTGQVVPSDDQPSAQPAQASDAIVGEKVKEQSFPVEFELAGKSEFITTEEDVDGRPQFHFYVKKADAVTELDYEAESPRANYSVAAVAFRDVNGDGSKDIIILLEYVTGAGQMGAVPVSQLLIYRQTKSGFVHDPGLVQKAKAGVPYRFLSIQDVMTGLAIAPADSIPSAWQKLKPGRYELEGSTELQASTLTIEKATGNRLQFRLDAIYAADEEAAEQGGVNIGNIESGEAVVAEADMVFRDGDFELTISLIANNKLYVRDNGVSYFGHNVWVNGVYEQQQ</sequence>
<keyword evidence="4" id="KW-1185">Reference proteome</keyword>
<evidence type="ECO:0000256" key="2">
    <source>
        <dbReference type="SAM" id="SignalP"/>
    </source>
</evidence>
<dbReference type="PROSITE" id="PS51257">
    <property type="entry name" value="PROKAR_LIPOPROTEIN"/>
    <property type="match status" value="1"/>
</dbReference>
<dbReference type="RefSeq" id="WP_377499703.1">
    <property type="nucleotide sequence ID" value="NZ_JBHMDO010000042.1"/>
</dbReference>
<organism evidence="3 4">
    <name type="scientific">Paenibacillus aurantiacus</name>
    <dbReference type="NCBI Taxonomy" id="1936118"/>
    <lineage>
        <taxon>Bacteria</taxon>
        <taxon>Bacillati</taxon>
        <taxon>Bacillota</taxon>
        <taxon>Bacilli</taxon>
        <taxon>Bacillales</taxon>
        <taxon>Paenibacillaceae</taxon>
        <taxon>Paenibacillus</taxon>
    </lineage>
</organism>
<dbReference type="Proteomes" id="UP001589747">
    <property type="component" value="Unassembled WGS sequence"/>
</dbReference>
<feature type="signal peptide" evidence="2">
    <location>
        <begin position="1"/>
        <end position="23"/>
    </location>
</feature>
<feature type="compositionally biased region" description="Low complexity" evidence="1">
    <location>
        <begin position="74"/>
        <end position="86"/>
    </location>
</feature>
<comment type="caution">
    <text evidence="3">The sequence shown here is derived from an EMBL/GenBank/DDBJ whole genome shotgun (WGS) entry which is preliminary data.</text>
</comment>
<feature type="compositionally biased region" description="Polar residues" evidence="1">
    <location>
        <begin position="57"/>
        <end position="72"/>
    </location>
</feature>
<dbReference type="EMBL" id="JBHMDO010000042">
    <property type="protein sequence ID" value="MFB9329434.1"/>
    <property type="molecule type" value="Genomic_DNA"/>
</dbReference>
<evidence type="ECO:0000313" key="3">
    <source>
        <dbReference type="EMBL" id="MFB9329434.1"/>
    </source>
</evidence>
<accession>A0ABV5KW46</accession>
<feature type="region of interest" description="Disordered" evidence="1">
    <location>
        <begin position="25"/>
        <end position="86"/>
    </location>
</feature>
<evidence type="ECO:0008006" key="5">
    <source>
        <dbReference type="Google" id="ProtNLM"/>
    </source>
</evidence>
<protein>
    <recommendedName>
        <fullName evidence="5">Lipoprotein</fullName>
    </recommendedName>
</protein>
<gene>
    <name evidence="3" type="ORF">ACFFSY_26140</name>
</gene>
<keyword evidence="2" id="KW-0732">Signal</keyword>
<evidence type="ECO:0000313" key="4">
    <source>
        <dbReference type="Proteomes" id="UP001589747"/>
    </source>
</evidence>
<feature type="chain" id="PRO_5046437133" description="Lipoprotein" evidence="2">
    <location>
        <begin position="24"/>
        <end position="349"/>
    </location>
</feature>
<proteinExistence type="predicted"/>
<evidence type="ECO:0000256" key="1">
    <source>
        <dbReference type="SAM" id="MobiDB-lite"/>
    </source>
</evidence>
<reference evidence="3 4" key="1">
    <citation type="submission" date="2024-09" db="EMBL/GenBank/DDBJ databases">
        <authorList>
            <person name="Sun Q."/>
            <person name="Mori K."/>
        </authorList>
    </citation>
    <scope>NUCLEOTIDE SEQUENCE [LARGE SCALE GENOMIC DNA]</scope>
    <source>
        <strain evidence="3 4">TISTR 2452</strain>
    </source>
</reference>